<dbReference type="AlphaFoldDB" id="A0A1L5NEF4"/>
<evidence type="ECO:0000313" key="4">
    <source>
        <dbReference type="EMBL" id="APO66229.1"/>
    </source>
</evidence>
<dbReference type="Pfam" id="PF00106">
    <property type="entry name" value="adh_short"/>
    <property type="match status" value="1"/>
</dbReference>
<dbReference type="RefSeq" id="WP_074066540.1">
    <property type="nucleotide sequence ID" value="NZ_CP017101.1"/>
</dbReference>
<proteinExistence type="inferred from homology"/>
<keyword evidence="2" id="KW-0560">Oxidoreductase</keyword>
<dbReference type="Gene3D" id="3.10.450.50">
    <property type="match status" value="1"/>
</dbReference>
<accession>A0A1L5NEF4</accession>
<dbReference type="InterPro" id="IPR036291">
    <property type="entry name" value="NAD(P)-bd_dom_sf"/>
</dbReference>
<dbReference type="EMBL" id="CP017101">
    <property type="protein sequence ID" value="APO66229.1"/>
    <property type="molecule type" value="Genomic_DNA"/>
</dbReference>
<gene>
    <name evidence="4" type="ORF">IE4872_CH00566</name>
</gene>
<dbReference type="PANTHER" id="PTHR44196:SF2">
    <property type="entry name" value="SHORT-CHAIN DEHYDROGENASE-RELATED"/>
    <property type="match status" value="1"/>
</dbReference>
<sequence length="293" mass="30527">MIMQSEFRPAAVVVGASRGIGRAIAKVVAQEHGAVVVLVARSPEGLAAAAADVRAAGGEAFTLELDLLVADASAHLQDFLSANGLFCDVLVNSAGYGLRGAATLLPVEDQLGIIDLNIRALSDLTLRFLPGMAARGRGGVLNLGSIAGFTPGPNMALYYASKAFVRSFSEALHQELRRTGVTVTCVAPGPVSTEFLEKSGAGRAQLFKILPKLDSDYVAERAWRGFKSGRRLVVPGISAKLVALAAAFLPSAATLPLIGRLQRRSSDPCPCGSGKTFKECCRIGHRGIAAGDS</sequence>
<comment type="similarity">
    <text evidence="1 3">Belongs to the short-chain dehydrogenases/reductases (SDR) family.</text>
</comment>
<dbReference type="CDD" id="cd05233">
    <property type="entry name" value="SDR_c"/>
    <property type="match status" value="1"/>
</dbReference>
<dbReference type="InterPro" id="IPR004027">
    <property type="entry name" value="SEC_C_motif"/>
</dbReference>
<dbReference type="PRINTS" id="PR00080">
    <property type="entry name" value="SDRFAMILY"/>
</dbReference>
<dbReference type="PANTHER" id="PTHR44196">
    <property type="entry name" value="DEHYDROGENASE/REDUCTASE SDR FAMILY MEMBER 7B"/>
    <property type="match status" value="1"/>
</dbReference>
<dbReference type="InterPro" id="IPR002347">
    <property type="entry name" value="SDR_fam"/>
</dbReference>
<evidence type="ECO:0000256" key="2">
    <source>
        <dbReference type="ARBA" id="ARBA00023002"/>
    </source>
</evidence>
<evidence type="ECO:0000256" key="1">
    <source>
        <dbReference type="ARBA" id="ARBA00006484"/>
    </source>
</evidence>
<protein>
    <submittedName>
        <fullName evidence="4">Short-chain dehydrogenase/reductase SDR family protein</fullName>
    </submittedName>
</protein>
<evidence type="ECO:0000256" key="3">
    <source>
        <dbReference type="RuleBase" id="RU000363"/>
    </source>
</evidence>
<reference evidence="4 5" key="1">
    <citation type="submission" date="2016-09" db="EMBL/GenBank/DDBJ databases">
        <title>The complete genome sequences of Rhizobium gallicum, symbiovars gallicum and phaseoli, symbionts associated to common bean (Phaseolus vulgaris).</title>
        <authorList>
            <person name="Bustos P."/>
            <person name="Santamaria R.I."/>
            <person name="Perez-Carrascal O.M."/>
            <person name="Juarez S."/>
            <person name="Lozano L."/>
            <person name="Martinez-Flores I."/>
            <person name="Martinez-Romero E."/>
            <person name="Cevallos M."/>
            <person name="Romero D."/>
            <person name="Davila G."/>
            <person name="Gonzalez V."/>
        </authorList>
    </citation>
    <scope>NUCLEOTIDE SEQUENCE [LARGE SCALE GENOMIC DNA]</scope>
    <source>
        <strain evidence="4 5">IE4872</strain>
    </source>
</reference>
<dbReference type="Pfam" id="PF02810">
    <property type="entry name" value="SEC-C"/>
    <property type="match status" value="1"/>
</dbReference>
<dbReference type="STRING" id="56730.IE4872_CH00566"/>
<dbReference type="PRINTS" id="PR00081">
    <property type="entry name" value="GDHRDH"/>
</dbReference>
<evidence type="ECO:0000313" key="5">
    <source>
        <dbReference type="Proteomes" id="UP000184749"/>
    </source>
</evidence>
<dbReference type="GO" id="GO:0016020">
    <property type="term" value="C:membrane"/>
    <property type="evidence" value="ECO:0007669"/>
    <property type="project" value="TreeGrafter"/>
</dbReference>
<dbReference type="SUPFAM" id="SSF51735">
    <property type="entry name" value="NAD(P)-binding Rossmann-fold domains"/>
    <property type="match status" value="1"/>
</dbReference>
<dbReference type="Proteomes" id="UP000184749">
    <property type="component" value="Chromosome"/>
</dbReference>
<dbReference type="OrthoDB" id="9808814at2"/>
<dbReference type="GO" id="GO:0016491">
    <property type="term" value="F:oxidoreductase activity"/>
    <property type="evidence" value="ECO:0007669"/>
    <property type="project" value="UniProtKB-KW"/>
</dbReference>
<organism evidence="4 5">
    <name type="scientific">Rhizobium gallicum</name>
    <dbReference type="NCBI Taxonomy" id="56730"/>
    <lineage>
        <taxon>Bacteria</taxon>
        <taxon>Pseudomonadati</taxon>
        <taxon>Pseudomonadota</taxon>
        <taxon>Alphaproteobacteria</taxon>
        <taxon>Hyphomicrobiales</taxon>
        <taxon>Rhizobiaceae</taxon>
        <taxon>Rhizobium/Agrobacterium group</taxon>
        <taxon>Rhizobium</taxon>
    </lineage>
</organism>
<dbReference type="SUPFAM" id="SSF103642">
    <property type="entry name" value="Sec-C motif"/>
    <property type="match status" value="1"/>
</dbReference>
<dbReference type="PIRSF" id="PIRSF000126">
    <property type="entry name" value="11-beta-HSD1"/>
    <property type="match status" value="1"/>
</dbReference>
<dbReference type="Gene3D" id="3.40.50.720">
    <property type="entry name" value="NAD(P)-binding Rossmann-like Domain"/>
    <property type="match status" value="1"/>
</dbReference>
<name>A0A1L5NEF4_9HYPH</name>